<gene>
    <name evidence="1" type="ORF">TNCV_4846231</name>
</gene>
<accession>A0A8X6WM54</accession>
<dbReference type="AlphaFoldDB" id="A0A8X6WM54"/>
<evidence type="ECO:0000313" key="1">
    <source>
        <dbReference type="EMBL" id="GFY36251.1"/>
    </source>
</evidence>
<reference evidence="1" key="1">
    <citation type="submission" date="2020-08" db="EMBL/GenBank/DDBJ databases">
        <title>Multicomponent nature underlies the extraordinary mechanical properties of spider dragline silk.</title>
        <authorList>
            <person name="Kono N."/>
            <person name="Nakamura H."/>
            <person name="Mori M."/>
            <person name="Yoshida Y."/>
            <person name="Ohtoshi R."/>
            <person name="Malay A.D."/>
            <person name="Moran D.A.P."/>
            <person name="Tomita M."/>
            <person name="Numata K."/>
            <person name="Arakawa K."/>
        </authorList>
    </citation>
    <scope>NUCLEOTIDE SEQUENCE</scope>
</reference>
<comment type="caution">
    <text evidence="1">The sequence shown here is derived from an EMBL/GenBank/DDBJ whole genome shotgun (WGS) entry which is preliminary data.</text>
</comment>
<sequence>MRDVTIKFIKLMGIIPEGAIFQISPKEKNPELTSPAAGLFIGLLYKAVSTSATFVFTMDAIPGRSTDPASVESDLRVSLVNNGLVGPYSATVLVTLSSAPDHRPPRLASARRIPSPSLTPGGCLGSALYRMFMWKFPTTLGHPHKQCPHCSRTKDLK</sequence>
<protein>
    <submittedName>
        <fullName evidence="1">Uncharacterized protein</fullName>
    </submittedName>
</protein>
<organism evidence="1 2">
    <name type="scientific">Trichonephila clavipes</name>
    <name type="common">Golden silk orbweaver</name>
    <name type="synonym">Nephila clavipes</name>
    <dbReference type="NCBI Taxonomy" id="2585209"/>
    <lineage>
        <taxon>Eukaryota</taxon>
        <taxon>Metazoa</taxon>
        <taxon>Ecdysozoa</taxon>
        <taxon>Arthropoda</taxon>
        <taxon>Chelicerata</taxon>
        <taxon>Arachnida</taxon>
        <taxon>Araneae</taxon>
        <taxon>Araneomorphae</taxon>
        <taxon>Entelegynae</taxon>
        <taxon>Araneoidea</taxon>
        <taxon>Nephilidae</taxon>
        <taxon>Trichonephila</taxon>
    </lineage>
</organism>
<dbReference type="Proteomes" id="UP000887159">
    <property type="component" value="Unassembled WGS sequence"/>
</dbReference>
<name>A0A8X6WM54_TRICX</name>
<keyword evidence="2" id="KW-1185">Reference proteome</keyword>
<evidence type="ECO:0000313" key="2">
    <source>
        <dbReference type="Proteomes" id="UP000887159"/>
    </source>
</evidence>
<proteinExistence type="predicted"/>
<dbReference type="EMBL" id="BMAU01021435">
    <property type="protein sequence ID" value="GFY36251.1"/>
    <property type="molecule type" value="Genomic_DNA"/>
</dbReference>